<keyword evidence="2" id="KW-1185">Reference proteome</keyword>
<reference evidence="1" key="1">
    <citation type="journal article" date="2020" name="New Phytol.">
        <title>Comparative genomics reveals dynamic genome evolution in host specialist ectomycorrhizal fungi.</title>
        <authorList>
            <person name="Lofgren L.A."/>
            <person name="Nguyen N.H."/>
            <person name="Vilgalys R."/>
            <person name="Ruytinx J."/>
            <person name="Liao H.L."/>
            <person name="Branco S."/>
            <person name="Kuo A."/>
            <person name="LaButti K."/>
            <person name="Lipzen A."/>
            <person name="Andreopoulos W."/>
            <person name="Pangilinan J."/>
            <person name="Riley R."/>
            <person name="Hundley H."/>
            <person name="Na H."/>
            <person name="Barry K."/>
            <person name="Grigoriev I.V."/>
            <person name="Stajich J.E."/>
            <person name="Kennedy P.G."/>
        </authorList>
    </citation>
    <scope>NUCLEOTIDE SEQUENCE</scope>
    <source>
        <strain evidence="1">MN1</strain>
    </source>
</reference>
<evidence type="ECO:0000313" key="1">
    <source>
        <dbReference type="EMBL" id="KAG1807268.1"/>
    </source>
</evidence>
<accession>A0A9P7E060</accession>
<proteinExistence type="predicted"/>
<organism evidence="1 2">
    <name type="scientific">Suillus subaureus</name>
    <dbReference type="NCBI Taxonomy" id="48587"/>
    <lineage>
        <taxon>Eukaryota</taxon>
        <taxon>Fungi</taxon>
        <taxon>Dikarya</taxon>
        <taxon>Basidiomycota</taxon>
        <taxon>Agaricomycotina</taxon>
        <taxon>Agaricomycetes</taxon>
        <taxon>Agaricomycetidae</taxon>
        <taxon>Boletales</taxon>
        <taxon>Suillineae</taxon>
        <taxon>Suillaceae</taxon>
        <taxon>Suillus</taxon>
    </lineage>
</organism>
<dbReference type="EMBL" id="JABBWG010000044">
    <property type="protein sequence ID" value="KAG1807268.1"/>
    <property type="molecule type" value="Genomic_DNA"/>
</dbReference>
<name>A0A9P7E060_9AGAM</name>
<dbReference type="Proteomes" id="UP000807769">
    <property type="component" value="Unassembled WGS sequence"/>
</dbReference>
<feature type="non-terminal residue" evidence="1">
    <location>
        <position position="73"/>
    </location>
</feature>
<dbReference type="RefSeq" id="XP_041187937.1">
    <property type="nucleotide sequence ID" value="XM_041336873.1"/>
</dbReference>
<protein>
    <submittedName>
        <fullName evidence="1">Uncharacterized protein</fullName>
    </submittedName>
</protein>
<sequence>MGIWYYRGVNVLAAKNLRSDELLNVSAAIGFMHHLAYTYSDIPSLHGSCALAVHCTQNPSTTFVSRYFSAHSH</sequence>
<dbReference type="AlphaFoldDB" id="A0A9P7E060"/>
<gene>
    <name evidence="1" type="ORF">BJ212DRAFT_1387318</name>
</gene>
<evidence type="ECO:0000313" key="2">
    <source>
        <dbReference type="Proteomes" id="UP000807769"/>
    </source>
</evidence>
<comment type="caution">
    <text evidence="1">The sequence shown here is derived from an EMBL/GenBank/DDBJ whole genome shotgun (WGS) entry which is preliminary data.</text>
</comment>
<dbReference type="GeneID" id="64630889"/>